<accession>A0A2L0UZW6</accession>
<protein>
    <submittedName>
        <fullName evidence="2">Uncharacterized protein</fullName>
    </submittedName>
</protein>
<sequence length="134" mass="14633">MTVGKYVSMRGVPVDVEAILSNNQETVAVTGRSSTIRMNARGDALDRNGKVKYTREELETNYNTEIEGDVHKPETIQPDVFVTPAEAIRLAAEAKKAAQAEKATSAEQPAAIVKKPSPIRTPVKPRTLVDDDEE</sequence>
<evidence type="ECO:0000313" key="2">
    <source>
        <dbReference type="EMBL" id="AUZ95078.1"/>
    </source>
</evidence>
<dbReference type="KEGG" id="vg:40088318"/>
<dbReference type="EMBL" id="MF403008">
    <property type="protein sequence ID" value="AUZ95078.1"/>
    <property type="molecule type" value="Genomic_DNA"/>
</dbReference>
<dbReference type="RefSeq" id="YP_009611980.1">
    <property type="nucleotide sequence ID" value="NC_042013.1"/>
</dbReference>
<reference evidence="2 3" key="1">
    <citation type="submission" date="2017-06" db="EMBL/GenBank/DDBJ databases">
        <authorList>
            <person name="Kim H.J."/>
            <person name="Triplett B.A."/>
        </authorList>
    </citation>
    <scope>NUCLEOTIDE SEQUENCE [LARGE SCALE GENOMIC DNA]</scope>
</reference>
<evidence type="ECO:0000256" key="1">
    <source>
        <dbReference type="SAM" id="MobiDB-lite"/>
    </source>
</evidence>
<name>A0A2L0UZW6_9CAUD</name>
<feature type="region of interest" description="Disordered" evidence="1">
    <location>
        <begin position="98"/>
        <end position="134"/>
    </location>
</feature>
<evidence type="ECO:0000313" key="3">
    <source>
        <dbReference type="Proteomes" id="UP000223025"/>
    </source>
</evidence>
<dbReference type="Proteomes" id="UP000223025">
    <property type="component" value="Segment"/>
</dbReference>
<dbReference type="GeneID" id="40088318"/>
<organism evidence="2 3">
    <name type="scientific">Agrobacterium phage Atu_ph07</name>
    <dbReference type="NCBI Taxonomy" id="2024264"/>
    <lineage>
        <taxon>Viruses</taxon>
        <taxon>Duplodnaviria</taxon>
        <taxon>Heunggongvirae</taxon>
        <taxon>Uroviricota</taxon>
        <taxon>Caudoviricetes</taxon>
        <taxon>Polybotosvirus</taxon>
        <taxon>Polybotosvirus Atuph07</taxon>
    </lineage>
</organism>
<proteinExistence type="predicted"/>
<keyword evidence="3" id="KW-1185">Reference proteome</keyword>